<reference evidence="3" key="1">
    <citation type="submission" date="2025-08" db="UniProtKB">
        <authorList>
            <consortium name="RefSeq"/>
        </authorList>
    </citation>
    <scope>IDENTIFICATION</scope>
    <source>
        <tissue evidence="3">Whole body pupa</tissue>
    </source>
</reference>
<evidence type="ECO:0000313" key="2">
    <source>
        <dbReference type="Proteomes" id="UP000092443"/>
    </source>
</evidence>
<organism evidence="2 3">
    <name type="scientific">Glossina fuscipes</name>
    <dbReference type="NCBI Taxonomy" id="7396"/>
    <lineage>
        <taxon>Eukaryota</taxon>
        <taxon>Metazoa</taxon>
        <taxon>Ecdysozoa</taxon>
        <taxon>Arthropoda</taxon>
        <taxon>Hexapoda</taxon>
        <taxon>Insecta</taxon>
        <taxon>Pterygota</taxon>
        <taxon>Neoptera</taxon>
        <taxon>Endopterygota</taxon>
        <taxon>Diptera</taxon>
        <taxon>Brachycera</taxon>
        <taxon>Muscomorpha</taxon>
        <taxon>Hippoboscoidea</taxon>
        <taxon>Glossinidae</taxon>
        <taxon>Glossina</taxon>
    </lineage>
</organism>
<dbReference type="Proteomes" id="UP000092443">
    <property type="component" value="Unplaced"/>
</dbReference>
<dbReference type="AlphaFoldDB" id="A0A8U0WG16"/>
<evidence type="ECO:0000256" key="1">
    <source>
        <dbReference type="PROSITE-ProRule" id="PRU00497"/>
    </source>
</evidence>
<proteinExistence type="predicted"/>
<sequence>MCKVIVGDVVREDSCANAKVNVGNNNAATITISANNCLTNVPQQMLQISFIINVASYCVSGAILDNIFPTIMQEFYKFAPTEQGYRFSLDEPNGSKRDEMGIILNPGTPEQQLVVMGTYTVYDEKTDIETITMYTADKDGYRTRYKIKNRKLSANVLKSAAG</sequence>
<dbReference type="GeneID" id="119634501"/>
<name>A0A8U0WG16_9MUSC</name>
<keyword evidence="2" id="KW-1185">Reference proteome</keyword>
<dbReference type="PROSITE" id="PS51155">
    <property type="entry name" value="CHIT_BIND_RR_2"/>
    <property type="match status" value="1"/>
</dbReference>
<dbReference type="RefSeq" id="XP_037884647.1">
    <property type="nucleotide sequence ID" value="XM_038028719.1"/>
</dbReference>
<protein>
    <submittedName>
        <fullName evidence="3">Uncharacterized protein LOC119634501</fullName>
    </submittedName>
</protein>
<keyword evidence="1" id="KW-0193">Cuticle</keyword>
<dbReference type="GO" id="GO:0042302">
    <property type="term" value="F:structural constituent of cuticle"/>
    <property type="evidence" value="ECO:0007669"/>
    <property type="project" value="UniProtKB-UniRule"/>
</dbReference>
<gene>
    <name evidence="3" type="primary">LOC119634501</name>
</gene>
<dbReference type="KEGG" id="gfs:119634501"/>
<evidence type="ECO:0000313" key="3">
    <source>
        <dbReference type="RefSeq" id="XP_037884647.1"/>
    </source>
</evidence>
<accession>A0A8U0WG16</accession>
<dbReference type="Pfam" id="PF00379">
    <property type="entry name" value="Chitin_bind_4"/>
    <property type="match status" value="1"/>
</dbReference>
<dbReference type="InterPro" id="IPR000618">
    <property type="entry name" value="Insect_cuticle"/>
</dbReference>